<dbReference type="EMBL" id="QGTS01000014">
    <property type="protein sequence ID" value="PWW04978.1"/>
    <property type="molecule type" value="Genomic_DNA"/>
</dbReference>
<dbReference type="Proteomes" id="UP000246744">
    <property type="component" value="Unassembled WGS sequence"/>
</dbReference>
<evidence type="ECO:0000313" key="1">
    <source>
        <dbReference type="EMBL" id="PWW04978.1"/>
    </source>
</evidence>
<keyword evidence="2" id="KW-1185">Reference proteome</keyword>
<protein>
    <submittedName>
        <fullName evidence="1">Uncharacterized protein</fullName>
    </submittedName>
</protein>
<sequence length="94" mass="10817">MSRAFTEQQVTALLDYFGETISINGSTDITVIFEQEQIVIDGADGLIQTEQMYFSTKQGIVNLEDTFTYNYKNYQIYDISDDLSGIVNVYYREI</sequence>
<comment type="caution">
    <text evidence="1">The sequence shown here is derived from an EMBL/GenBank/DDBJ whole genome shotgun (WGS) entry which is preliminary data.</text>
</comment>
<dbReference type="RefSeq" id="WP_110027533.1">
    <property type="nucleotide sequence ID" value="NZ_QGTS01000014.1"/>
</dbReference>
<gene>
    <name evidence="1" type="ORF">DES37_11474</name>
</gene>
<dbReference type="OrthoDB" id="6630345at2"/>
<proteinExistence type="predicted"/>
<accession>A0A317PV15</accession>
<reference evidence="1 2" key="1">
    <citation type="submission" date="2018-05" db="EMBL/GenBank/DDBJ databases">
        <title>Genomic Encyclopedia of Type Strains, Phase IV (KMG-IV): sequencing the most valuable type-strain genomes for metagenomic binning, comparative biology and taxonomic classification.</title>
        <authorList>
            <person name="Goeker M."/>
        </authorList>
    </citation>
    <scope>NUCLEOTIDE SEQUENCE [LARGE SCALE GENOMIC DNA]</scope>
    <source>
        <strain evidence="1 2">DSM 19579</strain>
    </source>
</reference>
<organism evidence="1 2">
    <name type="scientific">Mangrovibacter plantisponsor</name>
    <dbReference type="NCBI Taxonomy" id="451513"/>
    <lineage>
        <taxon>Bacteria</taxon>
        <taxon>Pseudomonadati</taxon>
        <taxon>Pseudomonadota</taxon>
        <taxon>Gammaproteobacteria</taxon>
        <taxon>Enterobacterales</taxon>
        <taxon>Enterobacteriaceae</taxon>
        <taxon>Mangrovibacter</taxon>
    </lineage>
</organism>
<dbReference type="AlphaFoldDB" id="A0A317PV15"/>
<evidence type="ECO:0000313" key="2">
    <source>
        <dbReference type="Proteomes" id="UP000246744"/>
    </source>
</evidence>
<name>A0A317PV15_9ENTR</name>